<feature type="binding site" evidence="2">
    <location>
        <position position="96"/>
    </location>
    <ligand>
        <name>ATP</name>
        <dbReference type="ChEBI" id="CHEBI:30616"/>
    </ligand>
</feature>
<dbReference type="HAMAP" id="MF_01539">
    <property type="entry name" value="TmcAL"/>
    <property type="match status" value="1"/>
</dbReference>
<dbReference type="Pfam" id="PF05636">
    <property type="entry name" value="HIGH_NTase1"/>
    <property type="match status" value="1"/>
</dbReference>
<reference evidence="3" key="1">
    <citation type="submission" date="2022-12" db="EMBL/GenBank/DDBJ databases">
        <authorList>
            <person name="Wang J."/>
        </authorList>
    </citation>
    <scope>NUCLEOTIDE SEQUENCE</scope>
    <source>
        <strain evidence="3">HY-42-06</strain>
    </source>
</reference>
<comment type="caution">
    <text evidence="3">The sequence shown here is derived from an EMBL/GenBank/DDBJ whole genome shotgun (WGS) entry which is preliminary data.</text>
</comment>
<accession>A0ABT4CTH2</accession>
<evidence type="ECO:0000313" key="4">
    <source>
        <dbReference type="Proteomes" id="UP001079657"/>
    </source>
</evidence>
<name>A0ABT4CTH2_9CLOT</name>
<feature type="binding site" evidence="2">
    <location>
        <begin position="7"/>
        <end position="20"/>
    </location>
    <ligand>
        <name>ATP</name>
        <dbReference type="ChEBI" id="CHEBI:30616"/>
    </ligand>
</feature>
<feature type="binding site" evidence="2">
    <location>
        <position position="159"/>
    </location>
    <ligand>
        <name>ATP</name>
        <dbReference type="ChEBI" id="CHEBI:30616"/>
    </ligand>
</feature>
<dbReference type="PANTHER" id="PTHR37825">
    <property type="entry name" value="TRNA(MET) CYTIDINE ACETATE LIGASE"/>
    <property type="match status" value="1"/>
</dbReference>
<keyword evidence="2" id="KW-0694">RNA-binding</keyword>
<dbReference type="InterPro" id="IPR008513">
    <property type="entry name" value="tRNA(Met)_cyd_acetate_ligase"/>
</dbReference>
<keyword evidence="2" id="KW-0547">Nucleotide-binding</keyword>
<dbReference type="SUPFAM" id="SSF52374">
    <property type="entry name" value="Nucleotidylyl transferase"/>
    <property type="match status" value="1"/>
</dbReference>
<comment type="similarity">
    <text evidence="2">Belongs to the TmcAL family.</text>
</comment>
<evidence type="ECO:0000256" key="2">
    <source>
        <dbReference type="HAMAP-Rule" id="MF_01539"/>
    </source>
</evidence>
<dbReference type="PANTHER" id="PTHR37825:SF1">
    <property type="entry name" value="TRNA(MET) CYTIDINE ACETATE LIGASE"/>
    <property type="match status" value="1"/>
</dbReference>
<dbReference type="RefSeq" id="WP_268051354.1">
    <property type="nucleotide sequence ID" value="NZ_JAPQES010000007.1"/>
</dbReference>
<keyword evidence="2" id="KW-0436">Ligase</keyword>
<keyword evidence="2" id="KW-0963">Cytoplasm</keyword>
<keyword evidence="2" id="KW-0067">ATP-binding</keyword>
<dbReference type="NCBIfam" id="NF010191">
    <property type="entry name" value="PRK13670.1"/>
    <property type="match status" value="1"/>
</dbReference>
<keyword evidence="4" id="KW-1185">Reference proteome</keyword>
<organism evidence="3 4">
    <name type="scientific">Clostridium ganghwense</name>
    <dbReference type="NCBI Taxonomy" id="312089"/>
    <lineage>
        <taxon>Bacteria</taxon>
        <taxon>Bacillati</taxon>
        <taxon>Bacillota</taxon>
        <taxon>Clostridia</taxon>
        <taxon>Eubacteriales</taxon>
        <taxon>Clostridiaceae</taxon>
        <taxon>Clostridium</taxon>
    </lineage>
</organism>
<gene>
    <name evidence="2" type="primary">tmcAL</name>
    <name evidence="3" type="ORF">OXH55_17220</name>
</gene>
<comment type="subcellular location">
    <subcellularLocation>
        <location evidence="2">Cytoplasm</location>
    </subcellularLocation>
</comment>
<keyword evidence="2" id="KW-0820">tRNA-binding</keyword>
<dbReference type="InterPro" id="IPR014729">
    <property type="entry name" value="Rossmann-like_a/b/a_fold"/>
</dbReference>
<evidence type="ECO:0000256" key="1">
    <source>
        <dbReference type="ARBA" id="ARBA00022694"/>
    </source>
</evidence>
<evidence type="ECO:0000313" key="3">
    <source>
        <dbReference type="EMBL" id="MCY6372375.1"/>
    </source>
</evidence>
<comment type="caution">
    <text evidence="2">Lacks conserved residue(s) required for the propagation of feature annotation.</text>
</comment>
<dbReference type="Gene3D" id="3.40.50.620">
    <property type="entry name" value="HUPs"/>
    <property type="match status" value="1"/>
</dbReference>
<comment type="function">
    <text evidence="2">Catalyzes the formation of N(4)-acetylcytidine (ac(4)C) at the wobble position of elongator tRNA(Met), using acetate and ATP as substrates. First activates an acetate ion to form acetyladenylate (Ac-AMP) and then transfers the acetyl group to tRNA to form ac(4)C34.</text>
</comment>
<dbReference type="Proteomes" id="UP001079657">
    <property type="component" value="Unassembled WGS sequence"/>
</dbReference>
<proteinExistence type="inferred from homology"/>
<sequence length="395" mass="44544">MNITGIIAEYNPLHNGHIYHIEESRKITNCDGIICVMSGNYVQRGLPAIIDKWNRAEAALKNGVDLVIELPTVYSLSSAEFFAFGSVSLLNNLCFGSESGNVDIQKKIATILIEEPTEFKLKLKEYLDKGLSYPAARSKSLSNLFQDNSSISNILSCSNNILGIEYCKSLLRLNSTITPYTVHRKGSAYNSSIITENNFCSATAIRKHLKTKDNIDILKEKVPHYSFEIIKTINNKNSLTFEDSMLKFLKFKAFTSSNTLENLPDVSEGLHNKILKSIYDANTYQELVSNIKSKRYAETRINRILCQYFIGFDRYNIKTLRNLSCPYARVLGFNNTGREILKKLKVTSSIPLYTKLPKNLNETLTLDIQATNAYSLMNSSLAPYSDYLISPITLL</sequence>
<keyword evidence="1 2" id="KW-0819">tRNA processing</keyword>
<feature type="binding site" evidence="2">
    <location>
        <position position="184"/>
    </location>
    <ligand>
        <name>ATP</name>
        <dbReference type="ChEBI" id="CHEBI:30616"/>
    </ligand>
</feature>
<comment type="catalytic activity">
    <reaction evidence="2">
        <text>cytidine(34) in elongator tRNA(Met) + acetate + ATP = N(4)-acetylcytidine(34) in elongator tRNA(Met) + AMP + diphosphate</text>
        <dbReference type="Rhea" id="RHEA:58144"/>
        <dbReference type="Rhea" id="RHEA-COMP:10693"/>
        <dbReference type="Rhea" id="RHEA-COMP:10694"/>
        <dbReference type="ChEBI" id="CHEBI:30089"/>
        <dbReference type="ChEBI" id="CHEBI:30616"/>
        <dbReference type="ChEBI" id="CHEBI:33019"/>
        <dbReference type="ChEBI" id="CHEBI:74900"/>
        <dbReference type="ChEBI" id="CHEBI:82748"/>
        <dbReference type="ChEBI" id="CHEBI:456215"/>
    </reaction>
</comment>
<protein>
    <recommendedName>
        <fullName evidence="2">tRNA(Met) cytidine acetate ligase</fullName>
        <ecNumber evidence="2">6.3.4.-</ecNumber>
    </recommendedName>
</protein>
<dbReference type="EMBL" id="JAPQES010000007">
    <property type="protein sequence ID" value="MCY6372375.1"/>
    <property type="molecule type" value="Genomic_DNA"/>
</dbReference>
<dbReference type="EC" id="6.3.4.-" evidence="2"/>